<organism evidence="1 2">
    <name type="scientific">Arenibacter algicola</name>
    <dbReference type="NCBI Taxonomy" id="616991"/>
    <lineage>
        <taxon>Bacteria</taxon>
        <taxon>Pseudomonadati</taxon>
        <taxon>Bacteroidota</taxon>
        <taxon>Flavobacteriia</taxon>
        <taxon>Flavobacteriales</taxon>
        <taxon>Flavobacteriaceae</taxon>
        <taxon>Arenibacter</taxon>
    </lineage>
</organism>
<keyword evidence="1" id="KW-0675">Receptor</keyword>
<proteinExistence type="predicted"/>
<dbReference type="Proteomes" id="UP000204551">
    <property type="component" value="Chromosome"/>
</dbReference>
<dbReference type="InterPro" id="IPR008969">
    <property type="entry name" value="CarboxyPept-like_regulatory"/>
</dbReference>
<dbReference type="AlphaFoldDB" id="A0A221UW21"/>
<gene>
    <name evidence="1" type="ORF">AREALGSMS7_01994</name>
</gene>
<protein>
    <submittedName>
        <fullName evidence="1">TonB-dependent receptor SusC</fullName>
    </submittedName>
</protein>
<reference evidence="1 2" key="1">
    <citation type="submission" date="2017-07" db="EMBL/GenBank/DDBJ databases">
        <title>Genome Sequence of Arenibacter algicola Strain SMS7 Isolated from a culture of the Diatom Skeletonema marinoi.</title>
        <authorList>
            <person name="Topel M."/>
            <person name="Pinder M.I.M."/>
            <person name="Johansson O.N."/>
            <person name="Kourtchenko O."/>
            <person name="Godhe A."/>
            <person name="Clarke A.K."/>
        </authorList>
    </citation>
    <scope>NUCLEOTIDE SEQUENCE [LARGE SCALE GENOMIC DNA]</scope>
    <source>
        <strain evidence="1 2">SMS7</strain>
    </source>
</reference>
<accession>A0A221UW21</accession>
<dbReference type="Pfam" id="PF13715">
    <property type="entry name" value="CarbopepD_reg_2"/>
    <property type="match status" value="1"/>
</dbReference>
<dbReference type="RefSeq" id="WP_093978204.1">
    <property type="nucleotide sequence ID" value="NZ_CP022515.1"/>
</dbReference>
<name>A0A221UW21_9FLAO</name>
<evidence type="ECO:0000313" key="1">
    <source>
        <dbReference type="EMBL" id="ASO05453.1"/>
    </source>
</evidence>
<dbReference type="EMBL" id="CP022515">
    <property type="protein sequence ID" value="ASO05453.1"/>
    <property type="molecule type" value="Genomic_DNA"/>
</dbReference>
<dbReference type="KEGG" id="aalg:AREALGSMS7_01994"/>
<dbReference type="SUPFAM" id="SSF49464">
    <property type="entry name" value="Carboxypeptidase regulatory domain-like"/>
    <property type="match status" value="1"/>
</dbReference>
<evidence type="ECO:0000313" key="2">
    <source>
        <dbReference type="Proteomes" id="UP000204551"/>
    </source>
</evidence>
<sequence length="288" mass="32657">MRIRNIPLFIVVNFFITGFAFCQVSGRVIDESNGQPIPYVNVWVKNTRIGATTGENGKYSIEGAKIGDTILISSLGYANIQFSAENENNVAMKAKINKLDEVVVIPMKNLAEFSVISFKKVKKNRNWYNNGHYSLARFFNYKHEYDKTPFLSQISLIALNAKMDNVVFRIRLVEVSPNGEPSDNGLTDNIIIESQKGINEIIVNILKEKVLFPKNGFFIVVDRLNLEENYSFNKTAKMDILQPSIGMERTEQEKNTWFGFGGKWIPPLEMKKFLGTNGNIAVNIKLTN</sequence>
<dbReference type="Gene3D" id="2.60.40.1120">
    <property type="entry name" value="Carboxypeptidase-like, regulatory domain"/>
    <property type="match status" value="1"/>
</dbReference>